<dbReference type="OrthoDB" id="9811198at2"/>
<name>A0A4Y8ZSY0_9SPHN</name>
<dbReference type="PANTHER" id="PTHR33778">
    <property type="entry name" value="PROTEIN MGTC"/>
    <property type="match status" value="1"/>
</dbReference>
<evidence type="ECO:0000256" key="6">
    <source>
        <dbReference type="ARBA" id="ARBA00023136"/>
    </source>
</evidence>
<keyword evidence="6 7" id="KW-0472">Membrane</keyword>
<evidence type="ECO:0000256" key="7">
    <source>
        <dbReference type="RuleBase" id="RU365041"/>
    </source>
</evidence>
<evidence type="ECO:0000259" key="8">
    <source>
        <dbReference type="Pfam" id="PF02308"/>
    </source>
</evidence>
<dbReference type="GO" id="GO:0005886">
    <property type="term" value="C:plasma membrane"/>
    <property type="evidence" value="ECO:0007669"/>
    <property type="project" value="UniProtKB-SubCell"/>
</dbReference>
<protein>
    <recommendedName>
        <fullName evidence="7">Protein MgtC</fullName>
    </recommendedName>
</protein>
<evidence type="ECO:0000256" key="3">
    <source>
        <dbReference type="ARBA" id="ARBA00022475"/>
    </source>
</evidence>
<feature type="transmembrane region" description="Helical" evidence="7">
    <location>
        <begin position="15"/>
        <end position="32"/>
    </location>
</feature>
<gene>
    <name evidence="9" type="ORF">E2493_10600</name>
</gene>
<evidence type="ECO:0000313" key="9">
    <source>
        <dbReference type="EMBL" id="TFI58235.1"/>
    </source>
</evidence>
<dbReference type="InterPro" id="IPR049177">
    <property type="entry name" value="MgtC_SapB_SrpB_YhiD_N"/>
</dbReference>
<evidence type="ECO:0000313" key="10">
    <source>
        <dbReference type="Proteomes" id="UP000298213"/>
    </source>
</evidence>
<keyword evidence="5 7" id="KW-1133">Transmembrane helix</keyword>
<sequence>MLRSHPLEVTSFGELTLRLGLAALIGLLLGLDREVRGHDAGIRTHALVALSSAMIMVSSLLLYTEMRTEGGDGPDPLRAVQGLAQSIGFIAAGLIFVRGGAVRNMTTAANIWIAASVGIACGCGQYGVVLVGGGLALVLVTGLRLFERFLPSERISDKPD</sequence>
<dbReference type="EMBL" id="SPDV01000018">
    <property type="protein sequence ID" value="TFI58235.1"/>
    <property type="molecule type" value="Genomic_DNA"/>
</dbReference>
<dbReference type="AlphaFoldDB" id="A0A4Y8ZSY0"/>
<dbReference type="Pfam" id="PF02308">
    <property type="entry name" value="MgtC"/>
    <property type="match status" value="1"/>
</dbReference>
<keyword evidence="7" id="KW-0997">Cell inner membrane</keyword>
<comment type="caution">
    <text evidence="9">The sequence shown here is derived from an EMBL/GenBank/DDBJ whole genome shotgun (WGS) entry which is preliminary data.</text>
</comment>
<dbReference type="PRINTS" id="PR01837">
    <property type="entry name" value="MGTCSAPBPROT"/>
</dbReference>
<reference evidence="9 10" key="1">
    <citation type="submission" date="2019-03" db="EMBL/GenBank/DDBJ databases">
        <title>Genome sequence of Sphingomonas sp. 17J27-24.</title>
        <authorList>
            <person name="Kim M."/>
            <person name="Maeng S."/>
            <person name="Sathiyaraj S."/>
        </authorList>
    </citation>
    <scope>NUCLEOTIDE SEQUENCE [LARGE SCALE GENOMIC DNA]</scope>
    <source>
        <strain evidence="9 10">17J27-24</strain>
    </source>
</reference>
<evidence type="ECO:0000256" key="2">
    <source>
        <dbReference type="ARBA" id="ARBA00009298"/>
    </source>
</evidence>
<dbReference type="PANTHER" id="PTHR33778:SF1">
    <property type="entry name" value="MAGNESIUM TRANSPORTER YHID-RELATED"/>
    <property type="match status" value="1"/>
</dbReference>
<evidence type="ECO:0000256" key="1">
    <source>
        <dbReference type="ARBA" id="ARBA00004651"/>
    </source>
</evidence>
<keyword evidence="3" id="KW-1003">Cell membrane</keyword>
<feature type="transmembrane region" description="Helical" evidence="7">
    <location>
        <begin position="44"/>
        <end position="63"/>
    </location>
</feature>
<accession>A0A4Y8ZSY0</accession>
<feature type="domain" description="MgtC/SapB/SrpB/YhiD N-terminal" evidence="8">
    <location>
        <begin position="19"/>
        <end position="148"/>
    </location>
</feature>
<proteinExistence type="inferred from homology"/>
<comment type="similarity">
    <text evidence="2 7">Belongs to the MgtC/SapB family.</text>
</comment>
<comment type="subcellular location">
    <subcellularLocation>
        <location evidence="7">Cell inner membrane</location>
        <topology evidence="7">Multi-pass membrane protein</topology>
    </subcellularLocation>
    <subcellularLocation>
        <location evidence="1">Cell membrane</location>
        <topology evidence="1">Multi-pass membrane protein</topology>
    </subcellularLocation>
</comment>
<dbReference type="RefSeq" id="WP_135086521.1">
    <property type="nucleotide sequence ID" value="NZ_SPDV01000018.1"/>
</dbReference>
<dbReference type="Proteomes" id="UP000298213">
    <property type="component" value="Unassembled WGS sequence"/>
</dbReference>
<feature type="transmembrane region" description="Helical" evidence="7">
    <location>
        <begin position="113"/>
        <end position="140"/>
    </location>
</feature>
<evidence type="ECO:0000256" key="5">
    <source>
        <dbReference type="ARBA" id="ARBA00022989"/>
    </source>
</evidence>
<evidence type="ECO:0000256" key="4">
    <source>
        <dbReference type="ARBA" id="ARBA00022692"/>
    </source>
</evidence>
<organism evidence="9 10">
    <name type="scientific">Sphingomonas parva</name>
    <dbReference type="NCBI Taxonomy" id="2555898"/>
    <lineage>
        <taxon>Bacteria</taxon>
        <taxon>Pseudomonadati</taxon>
        <taxon>Pseudomonadota</taxon>
        <taxon>Alphaproteobacteria</taxon>
        <taxon>Sphingomonadales</taxon>
        <taxon>Sphingomonadaceae</taxon>
        <taxon>Sphingomonas</taxon>
    </lineage>
</organism>
<feature type="transmembrane region" description="Helical" evidence="7">
    <location>
        <begin position="83"/>
        <end position="101"/>
    </location>
</feature>
<keyword evidence="10" id="KW-1185">Reference proteome</keyword>
<dbReference type="InterPro" id="IPR003416">
    <property type="entry name" value="MgtC/SapB/SrpB/YhiD_fam"/>
</dbReference>
<keyword evidence="4 7" id="KW-0812">Transmembrane</keyword>